<dbReference type="InterPro" id="IPR012467">
    <property type="entry name" value="DUF1684"/>
</dbReference>
<evidence type="ECO:0000313" key="1">
    <source>
        <dbReference type="EMBL" id="HHJ52255.1"/>
    </source>
</evidence>
<dbReference type="EMBL" id="DROD01000241">
    <property type="protein sequence ID" value="HHJ52255.1"/>
    <property type="molecule type" value="Genomic_DNA"/>
</dbReference>
<gene>
    <name evidence="1" type="ORF">ENJ89_03590</name>
</gene>
<organism evidence="1">
    <name type="scientific">Caldithrix abyssi</name>
    <dbReference type="NCBI Taxonomy" id="187145"/>
    <lineage>
        <taxon>Bacteria</taxon>
        <taxon>Pseudomonadati</taxon>
        <taxon>Calditrichota</taxon>
        <taxon>Calditrichia</taxon>
        <taxon>Calditrichales</taxon>
        <taxon>Calditrichaceae</taxon>
        <taxon>Caldithrix</taxon>
    </lineage>
</organism>
<dbReference type="Pfam" id="PF07920">
    <property type="entry name" value="DUF1684"/>
    <property type="match status" value="1"/>
</dbReference>
<name>A0A7V5PP39_CALAY</name>
<comment type="caution">
    <text evidence="1">The sequence shown here is derived from an EMBL/GenBank/DDBJ whole genome shotgun (WGS) entry which is preliminary data.</text>
</comment>
<dbReference type="PANTHER" id="PTHR41913:SF1">
    <property type="entry name" value="DUF1684 DOMAIN-CONTAINING PROTEIN"/>
    <property type="match status" value="1"/>
</dbReference>
<sequence>MISGSMWTRRKPTTMPRNIFCKPSNSNFLQSRNQLKPTGIFNMKRKNASLFSSLSVFAVVTFLIIATVSCAKKQSPNDYRQQIDAWHQKRIERLKKPDSWLSLAGLYWLKQGENTFGSGKDNDIVFPKGKAPAHIGKIILTGEQAEADIAPDVPVTCDGQPVKRIALKNDQQGKPTILHLGTLSWYVIKRGKQFGIRLKDSENPPLKHFTGIERFPVDRTWRIKARYVPYDTPKQVDIPTVLGTVVKEKAPGQLRFEYQGKTYHLEALDDGDAFFVIFGDATNGKESYHAGRFLVVDKPDEQGVTYIDFNKAYNPPCAFTPYATCPLPPRENILPFAVTAGEKDYGHHQR</sequence>
<dbReference type="PANTHER" id="PTHR41913">
    <property type="entry name" value="DUF1684 DOMAIN-CONTAINING PROTEIN"/>
    <property type="match status" value="1"/>
</dbReference>
<accession>A0A7V5PP39</accession>
<reference evidence="1" key="1">
    <citation type="journal article" date="2020" name="mSystems">
        <title>Genome- and Community-Level Interaction Insights into Carbon Utilization and Element Cycling Functions of Hydrothermarchaeota in Hydrothermal Sediment.</title>
        <authorList>
            <person name="Zhou Z."/>
            <person name="Liu Y."/>
            <person name="Xu W."/>
            <person name="Pan J."/>
            <person name="Luo Z.H."/>
            <person name="Li M."/>
        </authorList>
    </citation>
    <scope>NUCLEOTIDE SEQUENCE [LARGE SCALE GENOMIC DNA]</scope>
    <source>
        <strain evidence="1">HyVt-527</strain>
    </source>
</reference>
<dbReference type="Proteomes" id="UP000886124">
    <property type="component" value="Unassembled WGS sequence"/>
</dbReference>
<dbReference type="AlphaFoldDB" id="A0A7V5PP39"/>
<protein>
    <submittedName>
        <fullName evidence="1">DUF1684 domain-containing protein</fullName>
    </submittedName>
</protein>
<proteinExistence type="predicted"/>